<dbReference type="Gene3D" id="3.60.15.10">
    <property type="entry name" value="Ribonuclease Z/Hydroxyacylglutathione hydrolase-like"/>
    <property type="match status" value="1"/>
</dbReference>
<gene>
    <name evidence="7" type="primary">gloB</name>
    <name evidence="9" type="ORF">SAMN05216406_11619</name>
</gene>
<comment type="function">
    <text evidence="7">Thiolesterase that catalyzes the hydrolysis of S-D-lactoyl-glutathione to form glutathione and D-lactic acid.</text>
</comment>
<feature type="binding site" evidence="7">
    <location>
        <position position="111"/>
    </location>
    <ligand>
        <name>Zn(2+)</name>
        <dbReference type="ChEBI" id="CHEBI:29105"/>
        <label>1</label>
    </ligand>
</feature>
<evidence type="ECO:0000256" key="2">
    <source>
        <dbReference type="ARBA" id="ARBA00004963"/>
    </source>
</evidence>
<feature type="binding site" evidence="7">
    <location>
        <position position="169"/>
    </location>
    <ligand>
        <name>Zn(2+)</name>
        <dbReference type="ChEBI" id="CHEBI:29105"/>
        <label>2</label>
    </ligand>
</feature>
<protein>
    <recommendedName>
        <fullName evidence="7">Hydroxyacylglutathione hydrolase</fullName>
        <ecNumber evidence="7">3.1.2.6</ecNumber>
    </recommendedName>
    <alternativeName>
        <fullName evidence="7">Glyoxalase II</fullName>
        <shortName evidence="7">Glx II</shortName>
    </alternativeName>
</protein>
<dbReference type="EC" id="3.1.2.6" evidence="7"/>
<comment type="pathway">
    <text evidence="2 7">Secondary metabolite metabolism; methylglyoxal degradation; (R)-lactate from methylglyoxal: step 2/2.</text>
</comment>
<evidence type="ECO:0000256" key="6">
    <source>
        <dbReference type="ARBA" id="ARBA00022833"/>
    </source>
</evidence>
<dbReference type="NCBIfam" id="TIGR03413">
    <property type="entry name" value="GSH_gloB"/>
    <property type="match status" value="1"/>
</dbReference>
<feature type="binding site" evidence="7">
    <location>
        <position position="57"/>
    </location>
    <ligand>
        <name>Zn(2+)</name>
        <dbReference type="ChEBI" id="CHEBI:29105"/>
        <label>2</label>
    </ligand>
</feature>
<comment type="cofactor">
    <cofactor evidence="7">
        <name>Zn(2+)</name>
        <dbReference type="ChEBI" id="CHEBI:29105"/>
    </cofactor>
    <text evidence="7">Binds 2 Zn(2+) ions per subunit.</text>
</comment>
<evidence type="ECO:0000256" key="5">
    <source>
        <dbReference type="ARBA" id="ARBA00022801"/>
    </source>
</evidence>
<dbReference type="InterPro" id="IPR036866">
    <property type="entry name" value="RibonucZ/Hydroxyglut_hydro"/>
</dbReference>
<dbReference type="Pfam" id="PF16123">
    <property type="entry name" value="HAGH_C"/>
    <property type="match status" value="1"/>
</dbReference>
<comment type="catalytic activity">
    <reaction evidence="1 7">
        <text>an S-(2-hydroxyacyl)glutathione + H2O = a 2-hydroxy carboxylate + glutathione + H(+)</text>
        <dbReference type="Rhea" id="RHEA:21864"/>
        <dbReference type="ChEBI" id="CHEBI:15377"/>
        <dbReference type="ChEBI" id="CHEBI:15378"/>
        <dbReference type="ChEBI" id="CHEBI:57925"/>
        <dbReference type="ChEBI" id="CHEBI:58896"/>
        <dbReference type="ChEBI" id="CHEBI:71261"/>
        <dbReference type="EC" id="3.1.2.6"/>
    </reaction>
</comment>
<dbReference type="UniPathway" id="UPA00619">
    <property type="reaction ID" value="UER00676"/>
</dbReference>
<evidence type="ECO:0000256" key="3">
    <source>
        <dbReference type="ARBA" id="ARBA00006759"/>
    </source>
</evidence>
<dbReference type="InterPro" id="IPR017782">
    <property type="entry name" value="Hydroxyacylglutathione_Hdrlase"/>
</dbReference>
<feature type="binding site" evidence="7">
    <location>
        <position position="58"/>
    </location>
    <ligand>
        <name>Zn(2+)</name>
        <dbReference type="ChEBI" id="CHEBI:29105"/>
        <label>2</label>
    </ligand>
</feature>
<name>A0A1H2EXK0_9PROT</name>
<dbReference type="EMBL" id="FNLN01000016">
    <property type="protein sequence ID" value="SDT99860.1"/>
    <property type="molecule type" value="Genomic_DNA"/>
</dbReference>
<dbReference type="InterPro" id="IPR035680">
    <property type="entry name" value="Clx_II_MBL"/>
</dbReference>
<feature type="domain" description="Metallo-beta-lactamase" evidence="8">
    <location>
        <begin position="12"/>
        <end position="169"/>
    </location>
</feature>
<dbReference type="Pfam" id="PF00753">
    <property type="entry name" value="Lactamase_B"/>
    <property type="match status" value="1"/>
</dbReference>
<dbReference type="InterPro" id="IPR050110">
    <property type="entry name" value="Glyoxalase_II_hydrolase"/>
</dbReference>
<dbReference type="RefSeq" id="WP_083337319.1">
    <property type="nucleotide sequence ID" value="NZ_FNLN01000016.1"/>
</dbReference>
<reference evidence="10" key="1">
    <citation type="submission" date="2016-10" db="EMBL/GenBank/DDBJ databases">
        <authorList>
            <person name="Varghese N."/>
            <person name="Submissions S."/>
        </authorList>
    </citation>
    <scope>NUCLEOTIDE SEQUENCE [LARGE SCALE GENOMIC DNA]</scope>
    <source>
        <strain evidence="10">Nm10</strain>
    </source>
</reference>
<sequence length="257" mass="28946">MLNIHPVPAFKDNYIWIAHNRNYAIIIDPGTAVPVIEYLRLKKLQPSAILITHHHSDHTGGIAELLQLFEIPVYGPGNESIAAITNPVQQNDIVNLPEISLNLTVLDTPGHTRGHIAYYGSDPWHMIFCGDTLFSCGCGRIFEGSATQLYQSLQKISRLPDATLIYCAHEYTLGNIAFARTVNPENKKLNEFAITAQKLRHKNIPTIPTTLSLEKAINPFLRCEHQPIINSAQNYSAQPMQNPDNVFKVLREWKNKF</sequence>
<keyword evidence="5 7" id="KW-0378">Hydrolase</keyword>
<dbReference type="GO" id="GO:0046872">
    <property type="term" value="F:metal ion binding"/>
    <property type="evidence" value="ECO:0007669"/>
    <property type="project" value="UniProtKB-KW"/>
</dbReference>
<dbReference type="SMART" id="SM00849">
    <property type="entry name" value="Lactamase_B"/>
    <property type="match status" value="1"/>
</dbReference>
<dbReference type="SUPFAM" id="SSF56281">
    <property type="entry name" value="Metallo-hydrolase/oxidoreductase"/>
    <property type="match status" value="1"/>
</dbReference>
<dbReference type="PANTHER" id="PTHR43705">
    <property type="entry name" value="HYDROXYACYLGLUTATHIONE HYDROLASE"/>
    <property type="match status" value="1"/>
</dbReference>
<accession>A0A1H2EXK0</accession>
<dbReference type="InterPro" id="IPR032282">
    <property type="entry name" value="HAGH_C"/>
</dbReference>
<evidence type="ECO:0000313" key="9">
    <source>
        <dbReference type="EMBL" id="SDT99860.1"/>
    </source>
</evidence>
<dbReference type="AlphaFoldDB" id="A0A1H2EXK0"/>
<evidence type="ECO:0000256" key="1">
    <source>
        <dbReference type="ARBA" id="ARBA00001623"/>
    </source>
</evidence>
<dbReference type="PIRSF" id="PIRSF005457">
    <property type="entry name" value="Glx"/>
    <property type="match status" value="1"/>
</dbReference>
<feature type="binding site" evidence="7">
    <location>
        <position position="131"/>
    </location>
    <ligand>
        <name>Zn(2+)</name>
        <dbReference type="ChEBI" id="CHEBI:29105"/>
        <label>1</label>
    </ligand>
</feature>
<comment type="similarity">
    <text evidence="3 7">Belongs to the metallo-beta-lactamase superfamily. Glyoxalase II family.</text>
</comment>
<evidence type="ECO:0000256" key="7">
    <source>
        <dbReference type="HAMAP-Rule" id="MF_01374"/>
    </source>
</evidence>
<feature type="binding site" evidence="7">
    <location>
        <position position="55"/>
    </location>
    <ligand>
        <name>Zn(2+)</name>
        <dbReference type="ChEBI" id="CHEBI:29105"/>
        <label>1</label>
    </ligand>
</feature>
<dbReference type="InterPro" id="IPR001279">
    <property type="entry name" value="Metallo-B-lactamas"/>
</dbReference>
<comment type="subunit">
    <text evidence="7">Monomer.</text>
</comment>
<dbReference type="HAMAP" id="MF_01374">
    <property type="entry name" value="Glyoxalase_2"/>
    <property type="match status" value="1"/>
</dbReference>
<keyword evidence="10" id="KW-1185">Reference proteome</keyword>
<keyword evidence="6 7" id="KW-0862">Zinc</keyword>
<feature type="binding site" evidence="7">
    <location>
        <position position="53"/>
    </location>
    <ligand>
        <name>Zn(2+)</name>
        <dbReference type="ChEBI" id="CHEBI:29105"/>
        <label>1</label>
    </ligand>
</feature>
<dbReference type="GO" id="GO:0019243">
    <property type="term" value="P:methylglyoxal catabolic process to D-lactate via S-lactoyl-glutathione"/>
    <property type="evidence" value="ECO:0007669"/>
    <property type="project" value="UniProtKB-UniRule"/>
</dbReference>
<evidence type="ECO:0000256" key="4">
    <source>
        <dbReference type="ARBA" id="ARBA00022723"/>
    </source>
</evidence>
<dbReference type="CDD" id="cd07723">
    <property type="entry name" value="hydroxyacylglutathione_hydrolase_MBL-fold"/>
    <property type="match status" value="1"/>
</dbReference>
<proteinExistence type="inferred from homology"/>
<feature type="binding site" evidence="7">
    <location>
        <position position="131"/>
    </location>
    <ligand>
        <name>Zn(2+)</name>
        <dbReference type="ChEBI" id="CHEBI:29105"/>
        <label>2</label>
    </ligand>
</feature>
<evidence type="ECO:0000313" key="10">
    <source>
        <dbReference type="Proteomes" id="UP000182882"/>
    </source>
</evidence>
<evidence type="ECO:0000259" key="8">
    <source>
        <dbReference type="SMART" id="SM00849"/>
    </source>
</evidence>
<dbReference type="GO" id="GO:0004416">
    <property type="term" value="F:hydroxyacylglutathione hydrolase activity"/>
    <property type="evidence" value="ECO:0007669"/>
    <property type="project" value="UniProtKB-UniRule"/>
</dbReference>
<dbReference type="Proteomes" id="UP000182882">
    <property type="component" value="Unassembled WGS sequence"/>
</dbReference>
<dbReference type="PANTHER" id="PTHR43705:SF1">
    <property type="entry name" value="HYDROXYACYLGLUTATHIONE HYDROLASE GLOB"/>
    <property type="match status" value="1"/>
</dbReference>
<keyword evidence="4 7" id="KW-0479">Metal-binding</keyword>
<organism evidence="9 10">
    <name type="scientific">Nitrosomonas ureae</name>
    <dbReference type="NCBI Taxonomy" id="44577"/>
    <lineage>
        <taxon>Bacteria</taxon>
        <taxon>Pseudomonadati</taxon>
        <taxon>Pseudomonadota</taxon>
        <taxon>Betaproteobacteria</taxon>
        <taxon>Nitrosomonadales</taxon>
        <taxon>Nitrosomonadaceae</taxon>
        <taxon>Nitrosomonas</taxon>
    </lineage>
</organism>